<dbReference type="PANTHER" id="PTHR30168">
    <property type="entry name" value="PUTATIVE MEMBRANE PROTEIN YPFJ"/>
    <property type="match status" value="1"/>
</dbReference>
<keyword evidence="3" id="KW-1133">Transmembrane helix</keyword>
<dbReference type="GO" id="GO:0016020">
    <property type="term" value="C:membrane"/>
    <property type="evidence" value="ECO:0007669"/>
    <property type="project" value="UniProtKB-SubCell"/>
</dbReference>
<dbReference type="AlphaFoldDB" id="A0AAE4BX29"/>
<dbReference type="PANTHER" id="PTHR30168:SF0">
    <property type="entry name" value="INNER MEMBRANE PROTEIN"/>
    <property type="match status" value="1"/>
</dbReference>
<sequence length="296" mass="31558">MRWEGNEQSENVEDRRGEDGGGGGGGGFIGGRSIGIGTIAVALIAGWIFGINPLTVLSLLSGGGGEQVQVQQHQGPAPKPPSNDREAAFVSTVLRNTEVVWTDIFRQNGGSYQPPRLVLFRGATPTACGTGQAAMGPFYCPGDKKVYIDLGFYDTLKNQLGAPGEFAQAYVIAHEVGHHVQDELGVTAKVDGMRGRLSQSQNNALSVRVELQADCFAGIWAHHSQESKKWLDPGDIEAAMNAAQKIGDDALQRSAGRAVVPDSFTHGSSAQRQRWFGAGYQSGDVKSCDTFNARNL</sequence>
<keyword evidence="6" id="KW-0645">Protease</keyword>
<comment type="caution">
    <text evidence="6">The sequence shown here is derived from an EMBL/GenBank/DDBJ whole genome shotgun (WGS) entry which is preliminary data.</text>
</comment>
<dbReference type="RefSeq" id="WP_309926879.1">
    <property type="nucleotide sequence ID" value="NZ_JAVDQZ010000003.1"/>
</dbReference>
<proteinExistence type="predicted"/>
<dbReference type="Proteomes" id="UP001184828">
    <property type="component" value="Unassembled WGS sequence"/>
</dbReference>
<dbReference type="InterPro" id="IPR007343">
    <property type="entry name" value="Uncharacterised_pept_Zn_put"/>
</dbReference>
<keyword evidence="6" id="KW-0482">Metalloprotease</keyword>
<dbReference type="EMBL" id="JAVDQZ010000003">
    <property type="protein sequence ID" value="MDR6426303.1"/>
    <property type="molecule type" value="Genomic_DNA"/>
</dbReference>
<comment type="subcellular location">
    <subcellularLocation>
        <location evidence="1">Membrane</location>
        <topology evidence="1">Single-pass membrane protein</topology>
    </subcellularLocation>
</comment>
<evidence type="ECO:0000256" key="2">
    <source>
        <dbReference type="ARBA" id="ARBA00022692"/>
    </source>
</evidence>
<evidence type="ECO:0000313" key="6">
    <source>
        <dbReference type="EMBL" id="MDR6426303.1"/>
    </source>
</evidence>
<evidence type="ECO:0000256" key="3">
    <source>
        <dbReference type="ARBA" id="ARBA00022989"/>
    </source>
</evidence>
<name>A0AAE4BX29_VARPD</name>
<evidence type="ECO:0000256" key="5">
    <source>
        <dbReference type="SAM" id="MobiDB-lite"/>
    </source>
</evidence>
<reference evidence="6" key="1">
    <citation type="submission" date="2023-07" db="EMBL/GenBank/DDBJ databases">
        <title>Sorghum-associated microbial communities from plants grown in Nebraska, USA.</title>
        <authorList>
            <person name="Schachtman D."/>
        </authorList>
    </citation>
    <scope>NUCLEOTIDE SEQUENCE</scope>
    <source>
        <strain evidence="6">DS2114</strain>
    </source>
</reference>
<evidence type="ECO:0000256" key="4">
    <source>
        <dbReference type="ARBA" id="ARBA00023136"/>
    </source>
</evidence>
<evidence type="ECO:0000256" key="1">
    <source>
        <dbReference type="ARBA" id="ARBA00004167"/>
    </source>
</evidence>
<protein>
    <submittedName>
        <fullName evidence="6">Metalloprotease</fullName>
    </submittedName>
</protein>
<keyword evidence="2" id="KW-0812">Transmembrane</keyword>
<dbReference type="Pfam" id="PF04228">
    <property type="entry name" value="Zn_peptidase"/>
    <property type="match status" value="1"/>
</dbReference>
<organism evidence="6 7">
    <name type="scientific">Variovorax paradoxus</name>
    <dbReference type="NCBI Taxonomy" id="34073"/>
    <lineage>
        <taxon>Bacteria</taxon>
        <taxon>Pseudomonadati</taxon>
        <taxon>Pseudomonadota</taxon>
        <taxon>Betaproteobacteria</taxon>
        <taxon>Burkholderiales</taxon>
        <taxon>Comamonadaceae</taxon>
        <taxon>Variovorax</taxon>
    </lineage>
</organism>
<dbReference type="GO" id="GO:0008237">
    <property type="term" value="F:metallopeptidase activity"/>
    <property type="evidence" value="ECO:0007669"/>
    <property type="project" value="UniProtKB-KW"/>
</dbReference>
<feature type="region of interest" description="Disordered" evidence="5">
    <location>
        <begin position="1"/>
        <end position="26"/>
    </location>
</feature>
<gene>
    <name evidence="6" type="ORF">J2738_002436</name>
</gene>
<keyword evidence="4" id="KW-0472">Membrane</keyword>
<keyword evidence="6" id="KW-0378">Hydrolase</keyword>
<evidence type="ECO:0000313" key="7">
    <source>
        <dbReference type="Proteomes" id="UP001184828"/>
    </source>
</evidence>
<accession>A0AAE4BX29</accession>